<proteinExistence type="predicted"/>
<accession>A0A1J1J047</accession>
<protein>
    <submittedName>
        <fullName evidence="1">CLUMA_CG018735, isoform A</fullName>
    </submittedName>
</protein>
<dbReference type="AlphaFoldDB" id="A0A1J1J047"/>
<organism evidence="1 2">
    <name type="scientific">Clunio marinus</name>
    <dbReference type="NCBI Taxonomy" id="568069"/>
    <lineage>
        <taxon>Eukaryota</taxon>
        <taxon>Metazoa</taxon>
        <taxon>Ecdysozoa</taxon>
        <taxon>Arthropoda</taxon>
        <taxon>Hexapoda</taxon>
        <taxon>Insecta</taxon>
        <taxon>Pterygota</taxon>
        <taxon>Neoptera</taxon>
        <taxon>Endopterygota</taxon>
        <taxon>Diptera</taxon>
        <taxon>Nematocera</taxon>
        <taxon>Chironomoidea</taxon>
        <taxon>Chironomidae</taxon>
        <taxon>Clunio</taxon>
    </lineage>
</organism>
<sequence>MSYKYRFPNALMAFKHQCGLMLTAKLDVENKHTIQGQNKQLPLASRTHCLLCVANHDITSLM</sequence>
<reference evidence="1 2" key="1">
    <citation type="submission" date="2015-04" db="EMBL/GenBank/DDBJ databases">
        <authorList>
            <person name="Syromyatnikov M.Y."/>
            <person name="Popov V.N."/>
        </authorList>
    </citation>
    <scope>NUCLEOTIDE SEQUENCE [LARGE SCALE GENOMIC DNA]</scope>
</reference>
<dbReference type="Proteomes" id="UP000183832">
    <property type="component" value="Unassembled WGS sequence"/>
</dbReference>
<keyword evidence="2" id="KW-1185">Reference proteome</keyword>
<name>A0A1J1J047_9DIPT</name>
<dbReference type="EMBL" id="CVRI01000065">
    <property type="protein sequence ID" value="CRL05704.1"/>
    <property type="molecule type" value="Genomic_DNA"/>
</dbReference>
<gene>
    <name evidence="1" type="ORF">CLUMA_CG018735</name>
</gene>
<evidence type="ECO:0000313" key="1">
    <source>
        <dbReference type="EMBL" id="CRL05704.1"/>
    </source>
</evidence>
<evidence type="ECO:0000313" key="2">
    <source>
        <dbReference type="Proteomes" id="UP000183832"/>
    </source>
</evidence>